<dbReference type="InterPro" id="IPR001041">
    <property type="entry name" value="2Fe-2S_ferredoxin-type"/>
</dbReference>
<evidence type="ECO:0000313" key="18">
    <source>
        <dbReference type="EMBL" id="MCI8212767.1"/>
    </source>
</evidence>
<comment type="cofactor">
    <cofactor evidence="14">
        <name>[2Fe-2S] cluster</name>
        <dbReference type="ChEBI" id="CHEBI:190135"/>
    </cofactor>
    <text evidence="14">Binds 1 [2Fe-2S] cluster per subunit.</text>
</comment>
<evidence type="ECO:0000256" key="6">
    <source>
        <dbReference type="ARBA" id="ARBA00022723"/>
    </source>
</evidence>
<keyword evidence="7 14" id="KW-1278">Translocase</keyword>
<dbReference type="InterPro" id="IPR006656">
    <property type="entry name" value="Mopterin_OxRdtase"/>
</dbReference>
<feature type="domain" description="4Fe-4S His(Cys)3-ligated-type" evidence="17">
    <location>
        <begin position="83"/>
        <end position="122"/>
    </location>
</feature>
<dbReference type="SUPFAM" id="SSF50692">
    <property type="entry name" value="ADC-like"/>
    <property type="match status" value="1"/>
</dbReference>
<comment type="subunit">
    <text evidence="12">Composed of 13 different subunits. Subunits NuoCD, E, F, and G constitute the peripheral sector of the complex.</text>
</comment>
<dbReference type="SUPFAM" id="SSF54292">
    <property type="entry name" value="2Fe-2S ferredoxin-like"/>
    <property type="match status" value="1"/>
</dbReference>
<keyword evidence="19" id="KW-1185">Reference proteome</keyword>
<evidence type="ECO:0000256" key="7">
    <source>
        <dbReference type="ARBA" id="ARBA00022967"/>
    </source>
</evidence>
<evidence type="ECO:0000259" key="17">
    <source>
        <dbReference type="PROSITE" id="PS51839"/>
    </source>
</evidence>
<dbReference type="InterPro" id="IPR010228">
    <property type="entry name" value="NADH_UbQ_OxRdtase_Gsu"/>
</dbReference>
<dbReference type="PANTHER" id="PTHR43105">
    <property type="entry name" value="RESPIRATORY NITRATE REDUCTASE"/>
    <property type="match status" value="1"/>
</dbReference>
<comment type="catalytic activity">
    <reaction evidence="13 14">
        <text>a quinone + NADH + 5 H(+)(in) = a quinol + NAD(+) + 4 H(+)(out)</text>
        <dbReference type="Rhea" id="RHEA:57888"/>
        <dbReference type="ChEBI" id="CHEBI:15378"/>
        <dbReference type="ChEBI" id="CHEBI:24646"/>
        <dbReference type="ChEBI" id="CHEBI:57540"/>
        <dbReference type="ChEBI" id="CHEBI:57945"/>
        <dbReference type="ChEBI" id="CHEBI:132124"/>
    </reaction>
</comment>
<accession>A0ABS9ZR50</accession>
<keyword evidence="11" id="KW-0830">Ubiquinone</keyword>
<dbReference type="Gene3D" id="3.40.50.740">
    <property type="match status" value="1"/>
</dbReference>
<dbReference type="PANTHER" id="PTHR43105:SF10">
    <property type="entry name" value="NADH-QUINONE OXIDOREDUCTASE SUBUNIT G"/>
    <property type="match status" value="1"/>
</dbReference>
<dbReference type="PROSITE" id="PS51839">
    <property type="entry name" value="4FE4S_HC3"/>
    <property type="match status" value="1"/>
</dbReference>
<dbReference type="SMART" id="SM00926">
    <property type="entry name" value="Molybdop_Fe4S4"/>
    <property type="match status" value="1"/>
</dbReference>
<comment type="function">
    <text evidence="14">NDH-1 shuttles electrons from NADH, via FMN and iron-sulfur (Fe-S) centers, to quinones in the respiratory chain. Couples the redox reaction to proton translocation (for every two electrons transferred, four hydrogen ions are translocated across the cytoplasmic membrane), and thus conserves the redox energy in a proton gradient.</text>
</comment>
<evidence type="ECO:0000256" key="2">
    <source>
        <dbReference type="ARBA" id="ARBA00005404"/>
    </source>
</evidence>
<feature type="domain" description="4Fe-4S Mo/W bis-MGD-type" evidence="16">
    <location>
        <begin position="221"/>
        <end position="277"/>
    </location>
</feature>
<evidence type="ECO:0000256" key="14">
    <source>
        <dbReference type="RuleBase" id="RU003525"/>
    </source>
</evidence>
<reference evidence="18 19" key="1">
    <citation type="submission" date="2015-12" db="EMBL/GenBank/DDBJ databases">
        <title>Phylogenomics in the description of a new species in the Pseudomonas syringae group.</title>
        <authorList>
            <person name="Busquets A."/>
            <person name="Gomila M."/>
            <person name="Beiki F."/>
            <person name="Rahimian H."/>
            <person name="Mulet M."/>
            <person name="Sanchez D."/>
            <person name="Garcia-Valdes E."/>
            <person name="Lalucat J."/>
        </authorList>
    </citation>
    <scope>NUCLEOTIDE SEQUENCE [LARGE SCALE GENOMIC DNA]</scope>
    <source>
        <strain evidence="18 19">S25</strain>
    </source>
</reference>
<comment type="cofactor">
    <cofactor evidence="1 14">
        <name>[4Fe-4S] cluster</name>
        <dbReference type="ChEBI" id="CHEBI:49883"/>
    </cofactor>
</comment>
<keyword evidence="9 14" id="KW-0411">Iron-sulfur</keyword>
<gene>
    <name evidence="18" type="ORF">AUC61_24865</name>
</gene>
<evidence type="ECO:0000256" key="8">
    <source>
        <dbReference type="ARBA" id="ARBA00023004"/>
    </source>
</evidence>
<dbReference type="Pfam" id="PF22117">
    <property type="entry name" value="Fer4_Nqo3"/>
    <property type="match status" value="1"/>
</dbReference>
<evidence type="ECO:0000256" key="1">
    <source>
        <dbReference type="ARBA" id="ARBA00001966"/>
    </source>
</evidence>
<dbReference type="RefSeq" id="WP_243248922.1">
    <property type="nucleotide sequence ID" value="NZ_LOHG01000028.1"/>
</dbReference>
<dbReference type="Pfam" id="PF10588">
    <property type="entry name" value="NADH-G_4Fe-4S_3"/>
    <property type="match status" value="1"/>
</dbReference>
<dbReference type="Gene3D" id="3.10.20.740">
    <property type="match status" value="1"/>
</dbReference>
<dbReference type="SUPFAM" id="SSF53706">
    <property type="entry name" value="Formate dehydrogenase/DMSO reductase, domains 1-3"/>
    <property type="match status" value="1"/>
</dbReference>
<proteinExistence type="inferred from homology"/>
<dbReference type="EMBL" id="LOHG01000028">
    <property type="protein sequence ID" value="MCI8212767.1"/>
    <property type="molecule type" value="Genomic_DNA"/>
</dbReference>
<dbReference type="InterPro" id="IPR000283">
    <property type="entry name" value="NADH_UbQ_OxRdtase_75kDa_su_CS"/>
</dbReference>
<evidence type="ECO:0000313" key="19">
    <source>
        <dbReference type="Proteomes" id="UP001320513"/>
    </source>
</evidence>
<evidence type="ECO:0000256" key="9">
    <source>
        <dbReference type="ARBA" id="ARBA00023014"/>
    </source>
</evidence>
<keyword evidence="10 14" id="KW-0520">NAD</keyword>
<keyword evidence="4 14" id="KW-0001">2Fe-2S</keyword>
<dbReference type="PROSITE" id="PS51669">
    <property type="entry name" value="4FE4S_MOW_BIS_MGD"/>
    <property type="match status" value="1"/>
</dbReference>
<dbReference type="CDD" id="cd02788">
    <property type="entry name" value="MopB_CT_NDH-1_NuoG2-N7"/>
    <property type="match status" value="1"/>
</dbReference>
<dbReference type="Pfam" id="PF04879">
    <property type="entry name" value="Molybdop_Fe4S4"/>
    <property type="match status" value="1"/>
</dbReference>
<dbReference type="Proteomes" id="UP001320513">
    <property type="component" value="Unassembled WGS sequence"/>
</dbReference>
<evidence type="ECO:0000256" key="13">
    <source>
        <dbReference type="ARBA" id="ARBA00047712"/>
    </source>
</evidence>
<dbReference type="Gene3D" id="3.30.200.210">
    <property type="match status" value="1"/>
</dbReference>
<dbReference type="Pfam" id="PF13510">
    <property type="entry name" value="Fer2_4"/>
    <property type="match status" value="1"/>
</dbReference>
<dbReference type="PROSITE" id="PS00643">
    <property type="entry name" value="COMPLEX1_75K_3"/>
    <property type="match status" value="1"/>
</dbReference>
<dbReference type="InterPro" id="IPR054351">
    <property type="entry name" value="NADH_UbQ_OxRdtase_ferredoxin"/>
</dbReference>
<evidence type="ECO:0000256" key="12">
    <source>
        <dbReference type="ARBA" id="ARBA00026021"/>
    </source>
</evidence>
<evidence type="ECO:0000256" key="5">
    <source>
        <dbReference type="ARBA" id="ARBA00022719"/>
    </source>
</evidence>
<comment type="similarity">
    <text evidence="2 14">Belongs to the complex I 75 kDa subunit family.</text>
</comment>
<keyword evidence="6 14" id="KW-0479">Metal-binding</keyword>
<name>A0ABS9ZR50_9PSED</name>
<dbReference type="SMART" id="SM00929">
    <property type="entry name" value="NADH-G_4Fe-4S_3"/>
    <property type="match status" value="1"/>
</dbReference>
<organism evidence="18 19">
    <name type="scientific">Pseudomonas maioricensis</name>
    <dbReference type="NCBI Taxonomy" id="1766623"/>
    <lineage>
        <taxon>Bacteria</taxon>
        <taxon>Pseudomonadati</taxon>
        <taxon>Pseudomonadota</taxon>
        <taxon>Gammaproteobacteria</taxon>
        <taxon>Pseudomonadales</taxon>
        <taxon>Pseudomonadaceae</taxon>
        <taxon>Pseudomonas</taxon>
    </lineage>
</organism>
<evidence type="ECO:0000256" key="4">
    <source>
        <dbReference type="ARBA" id="ARBA00022714"/>
    </source>
</evidence>
<dbReference type="SUPFAM" id="SSF54862">
    <property type="entry name" value="4Fe-4S ferredoxins"/>
    <property type="match status" value="1"/>
</dbReference>
<evidence type="ECO:0000256" key="10">
    <source>
        <dbReference type="ARBA" id="ARBA00023027"/>
    </source>
</evidence>
<dbReference type="PROSITE" id="PS51085">
    <property type="entry name" value="2FE2S_FER_2"/>
    <property type="match status" value="1"/>
</dbReference>
<keyword evidence="5 14" id="KW-0874">Quinone</keyword>
<comment type="caution">
    <text evidence="18">The sequence shown here is derived from an EMBL/GenBank/DDBJ whole genome shotgun (WGS) entry which is preliminary data.</text>
</comment>
<keyword evidence="3 14" id="KW-0004">4Fe-4S</keyword>
<feature type="domain" description="2Fe-2S ferredoxin-type" evidence="15">
    <location>
        <begin position="1"/>
        <end position="83"/>
    </location>
</feature>
<dbReference type="PROSITE" id="PS00641">
    <property type="entry name" value="COMPLEX1_75K_1"/>
    <property type="match status" value="1"/>
</dbReference>
<dbReference type="CDD" id="cd02771">
    <property type="entry name" value="MopB_NDH-1_NuoG2-N7"/>
    <property type="match status" value="1"/>
</dbReference>
<dbReference type="InterPro" id="IPR006963">
    <property type="entry name" value="Mopterin_OxRdtase_4Fe-4S_dom"/>
</dbReference>
<dbReference type="InterPro" id="IPR009010">
    <property type="entry name" value="Asp_de-COase-like_dom_sf"/>
</dbReference>
<keyword evidence="8 14" id="KW-0408">Iron</keyword>
<dbReference type="Pfam" id="PF00384">
    <property type="entry name" value="Molybdopterin"/>
    <property type="match status" value="1"/>
</dbReference>
<dbReference type="PROSITE" id="PS00642">
    <property type="entry name" value="COMPLEX1_75K_2"/>
    <property type="match status" value="1"/>
</dbReference>
<protein>
    <recommendedName>
        <fullName evidence="14">NADH-quinone oxidoreductase</fullName>
        <ecNumber evidence="14">7.1.1.-</ecNumber>
    </recommendedName>
</protein>
<dbReference type="InterPro" id="IPR050123">
    <property type="entry name" value="Prok_molybdopt-oxidoreductase"/>
</dbReference>
<sequence length="904" mass="98056">MATIHVDGKALEVDGADNLLQACLSLGLDIPYFCWHPALGSVGACRQCAVKQYTDENDTRGRIVMSCMTPATDNTWISIEDDESKAFRASVVEWLMTNHPHDCPVCEEGGHCHLQDMTVMTGHNERRYRFTKRTHQNQELGPFIAHEMNRCIACYRCVRFYKDYAGGTDLGVFGAHDNVYFGRVEDGVLESEFSGNLTEVCPTGVFTDKTHSERYNRKWDMQFSPSICHGCSSGCNISPGERYGEIRRIENRYNGSVNQYFLCDRGRFGYGYTNREDRPRQPHLADGSKLSLDQALDNAADLLRGRNIVGIGSPRASLESNYALRELVGAEHFYSGIEASELERIRLVAQVLKDSPLPIPTLRDIEDHDAIFVLGEDLTQTAARLALGLRQAVKGKAEEMAAAMKVQPWLDAAVKNIGQHELNPLFIASLAETKLDDVAEECVHAAPDDLARIGFAVAHALDASAPAVEGLEPEALELAQRIADALLAAKRPLIIAGTSLGSKALIEAAANIAKALKLRDKAGSISLIVPEANSLGLALLGGDSVDAALQAVIDGKADAIVVLENDLYTRTDAAKVDAALSAAKVVIVADHQKTPTGDRAHLVLPAASFAEGDGTLVSQEGRAQRFFQVFDPTYLDASILVHEGWRWLHALRATLLNKPVDWTLLDHVTAACAASTPQLAAIVNAAPSAAFRIKGLKLAREPLRYSGRTAMRANISVHEPRTSQDNDTAFSFSMEGYSGSVEPRQQVPFAWSPGWNSPQAWNKFQDEVGGHLRAGDPGTRLIETQGDNLSWFTSAPRAFSPAQGTWQVVPFYHLFGSEENSSKAAPVQERIPAPYVALAKSEADRLGVNDGALLSLNVAGQTLRLPLRINEELGAGLVALPAGLAGIPPAIFGKSVDGLQEAAQ</sequence>
<evidence type="ECO:0000256" key="3">
    <source>
        <dbReference type="ARBA" id="ARBA00022485"/>
    </source>
</evidence>
<evidence type="ECO:0000259" key="16">
    <source>
        <dbReference type="PROSITE" id="PS51669"/>
    </source>
</evidence>
<dbReference type="CDD" id="cd00207">
    <property type="entry name" value="fer2"/>
    <property type="match status" value="1"/>
</dbReference>
<dbReference type="InterPro" id="IPR019574">
    <property type="entry name" value="NADH_UbQ_OxRdtase_Gsu_4Fe4S-bd"/>
</dbReference>
<dbReference type="NCBIfam" id="TIGR01973">
    <property type="entry name" value="NuoG"/>
    <property type="match status" value="1"/>
</dbReference>
<dbReference type="InterPro" id="IPR036010">
    <property type="entry name" value="2Fe-2S_ferredoxin-like_sf"/>
</dbReference>
<evidence type="ECO:0000256" key="11">
    <source>
        <dbReference type="ARBA" id="ARBA00023075"/>
    </source>
</evidence>
<dbReference type="EC" id="7.1.1.-" evidence="14"/>
<evidence type="ECO:0000259" key="15">
    <source>
        <dbReference type="PROSITE" id="PS51085"/>
    </source>
</evidence>